<reference evidence="4 5" key="1">
    <citation type="submission" date="2019-03" db="EMBL/GenBank/DDBJ databases">
        <authorList>
            <person name="Gaulin E."/>
            <person name="Dumas B."/>
        </authorList>
    </citation>
    <scope>NUCLEOTIDE SEQUENCE [LARGE SCALE GENOMIC DNA]</scope>
    <source>
        <strain evidence="4">CBS 568.67</strain>
    </source>
</reference>
<organism evidence="4 5">
    <name type="scientific">Aphanomyces stellatus</name>
    <dbReference type="NCBI Taxonomy" id="120398"/>
    <lineage>
        <taxon>Eukaryota</taxon>
        <taxon>Sar</taxon>
        <taxon>Stramenopiles</taxon>
        <taxon>Oomycota</taxon>
        <taxon>Saprolegniomycetes</taxon>
        <taxon>Saprolegniales</taxon>
        <taxon>Verrucalvaceae</taxon>
        <taxon>Aphanomyces</taxon>
    </lineage>
</organism>
<dbReference type="EMBL" id="CAADRA010005462">
    <property type="protein sequence ID" value="VFT90109.1"/>
    <property type="molecule type" value="Genomic_DNA"/>
</dbReference>
<proteinExistence type="predicted"/>
<feature type="region of interest" description="Disordered" evidence="1">
    <location>
        <begin position="175"/>
        <end position="226"/>
    </location>
</feature>
<accession>A0A485KXP7</accession>
<feature type="domain" description="Peroxin/Ferlin" evidence="2">
    <location>
        <begin position="139"/>
        <end position="180"/>
    </location>
</feature>
<dbReference type="EMBL" id="VJMH01005441">
    <property type="protein sequence ID" value="KAF0695962.1"/>
    <property type="molecule type" value="Genomic_DNA"/>
</dbReference>
<evidence type="ECO:0000313" key="5">
    <source>
        <dbReference type="Proteomes" id="UP000332933"/>
    </source>
</evidence>
<protein>
    <submittedName>
        <fullName evidence="4">Aste57867_13269 protein</fullName>
    </submittedName>
</protein>
<reference evidence="3" key="2">
    <citation type="submission" date="2019-06" db="EMBL/GenBank/DDBJ databases">
        <title>Genomics analysis of Aphanomyces spp. identifies a new class of oomycete effector associated with host adaptation.</title>
        <authorList>
            <person name="Gaulin E."/>
        </authorList>
    </citation>
    <scope>NUCLEOTIDE SEQUENCE</scope>
    <source>
        <strain evidence="3">CBS 578.67</strain>
    </source>
</reference>
<dbReference type="AlphaFoldDB" id="A0A485KXP7"/>
<dbReference type="SMART" id="SM00694">
    <property type="entry name" value="DysFC"/>
    <property type="match status" value="1"/>
</dbReference>
<dbReference type="OrthoDB" id="77309at2759"/>
<evidence type="ECO:0000313" key="3">
    <source>
        <dbReference type="EMBL" id="KAF0695962.1"/>
    </source>
</evidence>
<evidence type="ECO:0000259" key="2">
    <source>
        <dbReference type="SMART" id="SM00694"/>
    </source>
</evidence>
<keyword evidence="5" id="KW-1185">Reference proteome</keyword>
<dbReference type="Proteomes" id="UP000332933">
    <property type="component" value="Unassembled WGS sequence"/>
</dbReference>
<evidence type="ECO:0000256" key="1">
    <source>
        <dbReference type="SAM" id="MobiDB-lite"/>
    </source>
</evidence>
<dbReference type="GO" id="GO:0016020">
    <property type="term" value="C:membrane"/>
    <property type="evidence" value="ECO:0007669"/>
    <property type="project" value="InterPro"/>
</dbReference>
<name>A0A485KXP7_9STRA</name>
<sequence length="735" mass="82861">MEDEEADLRFRHRLVKFYSVHNPAKLASIDALQSKYDGDEEALIQKIHLKYGVRDLVSDVAVDDVFENERYSFLNMTFGSTFLTYPGHLMVVDRKRWSAASGSPSSQEMHDVEPTLPDGYEWTGPWEIDSTYVTCDRDGWTYAFDFSNFATMLLHDESHAKAGMGDYCRRRRWIRPRRRKQCPPPPRSPRHHSPSPRSRQAAAHPTDGDATVSDDDMPAPPPSLYRHFSPTMSMESHDAEWRFQLQTLDRIHTKLNHARAARVLRWKQTKAELRAQVKALLARPERHVAKIDSLKRAMWFPVEKGYIWRASLSGLFIGVHEFWMHAFSLSFSIALAPPATVALSFRGALRGRFDDVKIKGDKDTRIPNAKWAQLEMDVTFHGTWKLTHNDARDWTYVADQSKAIEFTTMNIQYRGGGLGVPDSLAQLILNEVVTNYIRTILAVSLPAELAKLVQTPTSAIEMAGEIVIDGLDLTTVDGAFNASDDDDTGNKTDQLQHVLGLSRPQLNLLLLTRQYIGLDVLFPSLGHFTTYLRKYALDARADDKDVETLTRDWALTWDRILELLFLQRQLNPRGRGVNVAPIEFAALVAHAKIHALEKQLPVRIHVSKLKCRVHLATMLGTLSAWLTQATRVAATLGASVMGIRIGRKDRSKRGTAVAPTEVPPAMLDIQRLLGYAKAWLDSGVLQHMQMDVEGKLTALPQDHDALIRMQARAVELVAAGPMDWTSSLGKRQSSP</sequence>
<dbReference type="InterPro" id="IPR006614">
    <property type="entry name" value="Peroxin/Ferlin"/>
</dbReference>
<evidence type="ECO:0000313" key="4">
    <source>
        <dbReference type="EMBL" id="VFT90109.1"/>
    </source>
</evidence>
<gene>
    <name evidence="4" type="primary">Aste57867_13269</name>
    <name evidence="3" type="ORF">As57867_013220</name>
    <name evidence="4" type="ORF">ASTE57867_13269</name>
</gene>